<evidence type="ECO:0000313" key="1">
    <source>
        <dbReference type="EMBL" id="TQD86513.1"/>
    </source>
</evidence>
<reference evidence="1 2" key="1">
    <citation type="journal article" date="2019" name="G3 (Bethesda)">
        <title>Sequencing of a Wild Apple (Malus baccata) Genome Unravels the Differences Between Cultivated and Wild Apple Species Regarding Disease Resistance and Cold Tolerance.</title>
        <authorList>
            <person name="Chen X."/>
        </authorList>
    </citation>
    <scope>NUCLEOTIDE SEQUENCE [LARGE SCALE GENOMIC DNA]</scope>
    <source>
        <strain evidence="2">cv. Shandingzi</strain>
        <tissue evidence="1">Leaves</tissue>
    </source>
</reference>
<dbReference type="EMBL" id="VIEB01000564">
    <property type="protein sequence ID" value="TQD86513.1"/>
    <property type="molecule type" value="Genomic_DNA"/>
</dbReference>
<dbReference type="AlphaFoldDB" id="A0A540LJ80"/>
<dbReference type="Proteomes" id="UP000315295">
    <property type="component" value="Unassembled WGS sequence"/>
</dbReference>
<keyword evidence="2" id="KW-1185">Reference proteome</keyword>
<evidence type="ECO:0000313" key="2">
    <source>
        <dbReference type="Proteomes" id="UP000315295"/>
    </source>
</evidence>
<gene>
    <name evidence="1" type="ORF">C1H46_028002</name>
</gene>
<comment type="caution">
    <text evidence="1">The sequence shown here is derived from an EMBL/GenBank/DDBJ whole genome shotgun (WGS) entry which is preliminary data.</text>
</comment>
<sequence length="110" mass="12604">MLLICKTICQARDLVQTLGHPLVRLKGNFSRESSFTIVDITDEIYGRTTVKDDPSNSPFVMDPTIRYYAIGGRLTRVHRIYMTRCSQAFLEDLIVGTLIKLNRGWEHLAM</sequence>
<accession>A0A540LJ80</accession>
<name>A0A540LJ80_MALBA</name>
<protein>
    <submittedName>
        <fullName evidence="1">Uncharacterized protein</fullName>
    </submittedName>
</protein>
<organism evidence="1 2">
    <name type="scientific">Malus baccata</name>
    <name type="common">Siberian crab apple</name>
    <name type="synonym">Pyrus baccata</name>
    <dbReference type="NCBI Taxonomy" id="106549"/>
    <lineage>
        <taxon>Eukaryota</taxon>
        <taxon>Viridiplantae</taxon>
        <taxon>Streptophyta</taxon>
        <taxon>Embryophyta</taxon>
        <taxon>Tracheophyta</taxon>
        <taxon>Spermatophyta</taxon>
        <taxon>Magnoliopsida</taxon>
        <taxon>eudicotyledons</taxon>
        <taxon>Gunneridae</taxon>
        <taxon>Pentapetalae</taxon>
        <taxon>rosids</taxon>
        <taxon>fabids</taxon>
        <taxon>Rosales</taxon>
        <taxon>Rosaceae</taxon>
        <taxon>Amygdaloideae</taxon>
        <taxon>Maleae</taxon>
        <taxon>Malus</taxon>
    </lineage>
</organism>
<proteinExistence type="predicted"/>